<evidence type="ECO:0000256" key="6">
    <source>
        <dbReference type="ARBA" id="ARBA00022989"/>
    </source>
</evidence>
<dbReference type="GO" id="GO:0005886">
    <property type="term" value="C:plasma membrane"/>
    <property type="evidence" value="ECO:0007669"/>
    <property type="project" value="UniProtKB-SubCell"/>
</dbReference>
<evidence type="ECO:0000256" key="2">
    <source>
        <dbReference type="ARBA" id="ARBA00004389"/>
    </source>
</evidence>
<evidence type="ECO:0000256" key="1">
    <source>
        <dbReference type="ARBA" id="ARBA00004162"/>
    </source>
</evidence>
<keyword evidence="7" id="KW-0175">Coiled coil</keyword>
<reference evidence="12" key="1">
    <citation type="submission" date="2024-07" db="EMBL/GenBank/DDBJ databases">
        <title>Two chromosome-level genome assemblies of Korean endemic species Abeliophyllum distichum and Forsythia ovata (Oleaceae).</title>
        <authorList>
            <person name="Jang H."/>
        </authorList>
    </citation>
    <scope>NUCLEOTIDE SEQUENCE [LARGE SCALE GENOMIC DNA]</scope>
</reference>
<keyword evidence="6" id="KW-1133">Transmembrane helix</keyword>
<dbReference type="AlphaFoldDB" id="A0ABD1R7Z8"/>
<dbReference type="GO" id="GO:0005789">
    <property type="term" value="C:endoplasmic reticulum membrane"/>
    <property type="evidence" value="ECO:0007669"/>
    <property type="project" value="UniProtKB-SubCell"/>
</dbReference>
<dbReference type="PANTHER" id="PTHR32219:SF16">
    <property type="entry name" value="CORE-2_I-BRANCHING BETA-1,6-N-ACETYLGLUCOSAMINYLTRANSFERASE FAMILY PROTEIN"/>
    <property type="match status" value="1"/>
</dbReference>
<evidence type="ECO:0000256" key="9">
    <source>
        <dbReference type="ARBA" id="ARBA00038080"/>
    </source>
</evidence>
<dbReference type="Proteomes" id="UP001604277">
    <property type="component" value="Unassembled WGS sequence"/>
</dbReference>
<evidence type="ECO:0000256" key="7">
    <source>
        <dbReference type="ARBA" id="ARBA00023054"/>
    </source>
</evidence>
<dbReference type="EMBL" id="JBFOLJ010000013">
    <property type="protein sequence ID" value="KAL2483324.1"/>
    <property type="molecule type" value="Genomic_DNA"/>
</dbReference>
<keyword evidence="12" id="KW-1185">Reference proteome</keyword>
<evidence type="ECO:0000313" key="11">
    <source>
        <dbReference type="EMBL" id="KAL2483324.1"/>
    </source>
</evidence>
<evidence type="ECO:0000256" key="4">
    <source>
        <dbReference type="ARBA" id="ARBA00022692"/>
    </source>
</evidence>
<dbReference type="InterPro" id="IPR055282">
    <property type="entry name" value="PPI1-4"/>
</dbReference>
<keyword evidence="4" id="KW-0812">Transmembrane</keyword>
<accession>A0ABD1R7Z8</accession>
<evidence type="ECO:0000313" key="12">
    <source>
        <dbReference type="Proteomes" id="UP001604277"/>
    </source>
</evidence>
<dbReference type="PANTHER" id="PTHR32219">
    <property type="entry name" value="RNA-BINDING PROTEIN YLMH-RELATED"/>
    <property type="match status" value="1"/>
</dbReference>
<evidence type="ECO:0000256" key="8">
    <source>
        <dbReference type="ARBA" id="ARBA00023136"/>
    </source>
</evidence>
<keyword evidence="5" id="KW-0256">Endoplasmic reticulum</keyword>
<feature type="region of interest" description="Disordered" evidence="10">
    <location>
        <begin position="1"/>
        <end position="36"/>
    </location>
</feature>
<name>A0ABD1R7Z8_9LAMI</name>
<organism evidence="11 12">
    <name type="scientific">Forsythia ovata</name>
    <dbReference type="NCBI Taxonomy" id="205694"/>
    <lineage>
        <taxon>Eukaryota</taxon>
        <taxon>Viridiplantae</taxon>
        <taxon>Streptophyta</taxon>
        <taxon>Embryophyta</taxon>
        <taxon>Tracheophyta</taxon>
        <taxon>Spermatophyta</taxon>
        <taxon>Magnoliopsida</taxon>
        <taxon>eudicotyledons</taxon>
        <taxon>Gunneridae</taxon>
        <taxon>Pentapetalae</taxon>
        <taxon>asterids</taxon>
        <taxon>lamiids</taxon>
        <taxon>Lamiales</taxon>
        <taxon>Oleaceae</taxon>
        <taxon>Forsythieae</taxon>
        <taxon>Forsythia</taxon>
    </lineage>
</organism>
<proteinExistence type="inferred from homology"/>
<comment type="caution">
    <text evidence="11">The sequence shown here is derived from an EMBL/GenBank/DDBJ whole genome shotgun (WGS) entry which is preliminary data.</text>
</comment>
<evidence type="ECO:0000256" key="5">
    <source>
        <dbReference type="ARBA" id="ARBA00022824"/>
    </source>
</evidence>
<evidence type="ECO:0000256" key="10">
    <source>
        <dbReference type="SAM" id="MobiDB-lite"/>
    </source>
</evidence>
<protein>
    <submittedName>
        <fullName evidence="11">Uncharacterized protein</fullName>
    </submittedName>
</protein>
<keyword evidence="3" id="KW-1003">Cell membrane</keyword>
<feature type="compositionally biased region" description="Basic and acidic residues" evidence="10">
    <location>
        <begin position="9"/>
        <end position="34"/>
    </location>
</feature>
<gene>
    <name evidence="11" type="ORF">Fot_44768</name>
</gene>
<sequence length="146" mass="17135">MQHGNNNLAKERRILRAIKHAKEDSEKPSSDADKKRRQTYHCSCHVYIPDSEEGLNDQINLMLSELQELKKKQKPIIASEEQVWKDLKEAEKVVCLLQKQLQGINKKKRELYAYILDIRKQRERETSEIYSISPFPLLGRVLVPTH</sequence>
<comment type="similarity">
    <text evidence="9">Belongs to the plant Proton pump-interactor protein family.</text>
</comment>
<comment type="subcellular location">
    <subcellularLocation>
        <location evidence="1">Cell membrane</location>
        <topology evidence="1">Single-pass membrane protein</topology>
    </subcellularLocation>
    <subcellularLocation>
        <location evidence="2">Endoplasmic reticulum membrane</location>
        <topology evidence="2">Single-pass membrane protein</topology>
    </subcellularLocation>
</comment>
<evidence type="ECO:0000256" key="3">
    <source>
        <dbReference type="ARBA" id="ARBA00022475"/>
    </source>
</evidence>
<keyword evidence="8" id="KW-0472">Membrane</keyword>